<accession>A0A9D4JLS8</accession>
<dbReference type="AlphaFoldDB" id="A0A9D4JLS8"/>
<evidence type="ECO:0000313" key="2">
    <source>
        <dbReference type="EMBL" id="KAH3816996.1"/>
    </source>
</evidence>
<reference evidence="2" key="2">
    <citation type="submission" date="2020-11" db="EMBL/GenBank/DDBJ databases">
        <authorList>
            <person name="McCartney M.A."/>
            <person name="Auch B."/>
            <person name="Kono T."/>
            <person name="Mallez S."/>
            <person name="Becker A."/>
            <person name="Gohl D.M."/>
            <person name="Silverstein K.A.T."/>
            <person name="Koren S."/>
            <person name="Bechman K.B."/>
            <person name="Herman A."/>
            <person name="Abrahante J.E."/>
            <person name="Garbe J."/>
        </authorList>
    </citation>
    <scope>NUCLEOTIDE SEQUENCE</scope>
    <source>
        <strain evidence="2">Duluth1</strain>
        <tissue evidence="2">Whole animal</tissue>
    </source>
</reference>
<protein>
    <submittedName>
        <fullName evidence="2">Uncharacterized protein</fullName>
    </submittedName>
</protein>
<comment type="caution">
    <text evidence="2">The sequence shown here is derived from an EMBL/GenBank/DDBJ whole genome shotgun (WGS) entry which is preliminary data.</text>
</comment>
<keyword evidence="3" id="KW-1185">Reference proteome</keyword>
<evidence type="ECO:0000256" key="1">
    <source>
        <dbReference type="SAM" id="MobiDB-lite"/>
    </source>
</evidence>
<reference evidence="2" key="1">
    <citation type="journal article" date="2019" name="bioRxiv">
        <title>The Genome of the Zebra Mussel, Dreissena polymorpha: A Resource for Invasive Species Research.</title>
        <authorList>
            <person name="McCartney M.A."/>
            <person name="Auch B."/>
            <person name="Kono T."/>
            <person name="Mallez S."/>
            <person name="Zhang Y."/>
            <person name="Obille A."/>
            <person name="Becker A."/>
            <person name="Abrahante J.E."/>
            <person name="Garbe J."/>
            <person name="Badalamenti J.P."/>
            <person name="Herman A."/>
            <person name="Mangelson H."/>
            <person name="Liachko I."/>
            <person name="Sullivan S."/>
            <person name="Sone E.D."/>
            <person name="Koren S."/>
            <person name="Silverstein K.A.T."/>
            <person name="Beckman K.B."/>
            <person name="Gohl D.M."/>
        </authorList>
    </citation>
    <scope>NUCLEOTIDE SEQUENCE</scope>
    <source>
        <strain evidence="2">Duluth1</strain>
        <tissue evidence="2">Whole animal</tissue>
    </source>
</reference>
<evidence type="ECO:0000313" key="3">
    <source>
        <dbReference type="Proteomes" id="UP000828390"/>
    </source>
</evidence>
<dbReference type="EMBL" id="JAIWYP010000005">
    <property type="protein sequence ID" value="KAH3816996.1"/>
    <property type="molecule type" value="Genomic_DNA"/>
</dbReference>
<gene>
    <name evidence="2" type="ORF">DPMN_118521</name>
</gene>
<dbReference type="Proteomes" id="UP000828390">
    <property type="component" value="Unassembled WGS sequence"/>
</dbReference>
<proteinExistence type="predicted"/>
<organism evidence="2 3">
    <name type="scientific">Dreissena polymorpha</name>
    <name type="common">Zebra mussel</name>
    <name type="synonym">Mytilus polymorpha</name>
    <dbReference type="NCBI Taxonomy" id="45954"/>
    <lineage>
        <taxon>Eukaryota</taxon>
        <taxon>Metazoa</taxon>
        <taxon>Spiralia</taxon>
        <taxon>Lophotrochozoa</taxon>
        <taxon>Mollusca</taxon>
        <taxon>Bivalvia</taxon>
        <taxon>Autobranchia</taxon>
        <taxon>Heteroconchia</taxon>
        <taxon>Euheterodonta</taxon>
        <taxon>Imparidentia</taxon>
        <taxon>Neoheterodontei</taxon>
        <taxon>Myida</taxon>
        <taxon>Dreissenoidea</taxon>
        <taxon>Dreissenidae</taxon>
        <taxon>Dreissena</taxon>
    </lineage>
</organism>
<feature type="compositionally biased region" description="Polar residues" evidence="1">
    <location>
        <begin position="17"/>
        <end position="27"/>
    </location>
</feature>
<name>A0A9D4JLS8_DREPO</name>
<feature type="compositionally biased region" description="Basic and acidic residues" evidence="1">
    <location>
        <begin position="40"/>
        <end position="50"/>
    </location>
</feature>
<feature type="region of interest" description="Disordered" evidence="1">
    <location>
        <begin position="1"/>
        <end position="50"/>
    </location>
</feature>
<sequence>MFCSQEIVPEGKEKGSNTRIKLNQNPSEAIGKPDGAVQDVQRERTSSVKR</sequence>